<dbReference type="AlphaFoldDB" id="A0ABD3AGU7"/>
<name>A0ABD3AGU7_9GENT</name>
<dbReference type="Gene3D" id="3.80.10.10">
    <property type="entry name" value="Ribonuclease Inhibitor"/>
    <property type="match status" value="4"/>
</dbReference>
<protein>
    <recommendedName>
        <fullName evidence="14">Receptor-like protein 12</fullName>
    </recommendedName>
</protein>
<dbReference type="FunFam" id="3.80.10.10:FF:000095">
    <property type="entry name" value="LRR receptor-like serine/threonine-protein kinase GSO1"/>
    <property type="match status" value="1"/>
</dbReference>
<keyword evidence="9" id="KW-1133">Transmembrane helix</keyword>
<evidence type="ECO:0000256" key="5">
    <source>
        <dbReference type="ARBA" id="ARBA00022614"/>
    </source>
</evidence>
<evidence type="ECO:0000256" key="2">
    <source>
        <dbReference type="ARBA" id="ARBA00009592"/>
    </source>
</evidence>
<dbReference type="InterPro" id="IPR032675">
    <property type="entry name" value="LRR_dom_sf"/>
</dbReference>
<evidence type="ECO:0000256" key="10">
    <source>
        <dbReference type="ARBA" id="ARBA00023136"/>
    </source>
</evidence>
<comment type="subcellular location">
    <subcellularLocation>
        <location evidence="1">Cell membrane</location>
        <topology evidence="1">Single-pass membrane protein</topology>
    </subcellularLocation>
</comment>
<evidence type="ECO:0000313" key="13">
    <source>
        <dbReference type="Proteomes" id="UP001630127"/>
    </source>
</evidence>
<dbReference type="Pfam" id="PF00560">
    <property type="entry name" value="LRR_1"/>
    <property type="match status" value="8"/>
</dbReference>
<keyword evidence="13" id="KW-1185">Reference proteome</keyword>
<organism evidence="12 13">
    <name type="scientific">Cinchona calisaya</name>
    <dbReference type="NCBI Taxonomy" id="153742"/>
    <lineage>
        <taxon>Eukaryota</taxon>
        <taxon>Viridiplantae</taxon>
        <taxon>Streptophyta</taxon>
        <taxon>Embryophyta</taxon>
        <taxon>Tracheophyta</taxon>
        <taxon>Spermatophyta</taxon>
        <taxon>Magnoliopsida</taxon>
        <taxon>eudicotyledons</taxon>
        <taxon>Gunneridae</taxon>
        <taxon>Pentapetalae</taxon>
        <taxon>asterids</taxon>
        <taxon>lamiids</taxon>
        <taxon>Gentianales</taxon>
        <taxon>Rubiaceae</taxon>
        <taxon>Cinchonoideae</taxon>
        <taxon>Cinchoneae</taxon>
        <taxon>Cinchona</taxon>
    </lineage>
</organism>
<dbReference type="FunFam" id="3.80.10.10:FF:000383">
    <property type="entry name" value="Leucine-rich repeat receptor protein kinase EMS1"/>
    <property type="match status" value="1"/>
</dbReference>
<dbReference type="SMART" id="SM00369">
    <property type="entry name" value="LRR_TYP"/>
    <property type="match status" value="9"/>
</dbReference>
<evidence type="ECO:0000256" key="7">
    <source>
        <dbReference type="ARBA" id="ARBA00022729"/>
    </source>
</evidence>
<evidence type="ECO:0008006" key="14">
    <source>
        <dbReference type="Google" id="ProtNLM"/>
    </source>
</evidence>
<dbReference type="FunFam" id="3.80.10.10:FF:000111">
    <property type="entry name" value="LRR receptor-like serine/threonine-protein kinase ERECTA"/>
    <property type="match status" value="1"/>
</dbReference>
<evidence type="ECO:0000256" key="3">
    <source>
        <dbReference type="ARBA" id="ARBA00022475"/>
    </source>
</evidence>
<evidence type="ECO:0000256" key="8">
    <source>
        <dbReference type="ARBA" id="ARBA00022737"/>
    </source>
</evidence>
<keyword evidence="11" id="KW-0325">Glycoprotein</keyword>
<evidence type="ECO:0000256" key="9">
    <source>
        <dbReference type="ARBA" id="ARBA00022989"/>
    </source>
</evidence>
<keyword evidence="4" id="KW-0597">Phosphoprotein</keyword>
<comment type="similarity">
    <text evidence="2">Belongs to the RLP family.</text>
</comment>
<keyword evidence="10" id="KW-0472">Membrane</keyword>
<keyword evidence="8" id="KW-0677">Repeat</keyword>
<dbReference type="SUPFAM" id="SSF52058">
    <property type="entry name" value="L domain-like"/>
    <property type="match status" value="2"/>
</dbReference>
<sequence>MHLNLSTSNFHGQIASEISHLSKLVLLDLSLYSKDFFFFIPDTSFYDIVSHPQTRFGQHDFLMLVHNLTHLSVLCLSAVGISSEVPMNLSTSLSNLQLDRTGVRGKLPNVVFQLQKLRILGLSKNENLSGSFPNKFNCSSTSPLQELDLSHINFSGELPNSIGCLKSLKVLNLGGSYLSGPIPESIGNLTELNLLDLSSNNFTGQIPDSFANLQRLTTIELSSNNLVGQIPASVASLTLLSKLRIAQNLLRGPVPSNFSGLQKLDIVSLSYNSLNGTIPSWVFRHPSLRVLRLSHNQFTGQIDEFEGNSSLELIFLNNNQLHGPIPKSISKLLNLIWLDLSSNHLSGIVELNMFSNLENFKMLFLSDNGLAWRIVNDVNLSLPNLIYLGLSSCGLKEVPEFLRNSKSLSTLELSKNGILQIPSWFTSMSSWENLNYLDFQSNQLKGPLPLFICNFEQLQILDLSNNKFTGAIPQCFGNFSSQLWVLNLKNNSLEGKIPTTFATKLKSLDLNGNFLEGSLPRSLAKCEELEVLDIGNNNISDTFPTWLENLTGIQVLILRSNRFFGPIDTFTTKNPFTMLRVIDISNNEFSGVLPTILLKSLRGMMSINRNESIASYMQIDFRGFIYYQESMHIVMKGHEIELKKIIKTLASIDVSNNRFSGEIPQVIGNLVSLRFLNLSHNRFSGYIPSTLANLSSLESLDISCNQIEGEISSQLTSLTSLAFLNLSQNQLVGRIPHGRQFDTFSNDSYEGNLGLCGTPLTKNCNDAPPPLPQLIHQQEEDSNFFNGFTWKSVIVGYGYGIVIGECDGDASNYPGEEANKPWKHGVMDFIAL</sequence>
<dbReference type="SUPFAM" id="SSF52047">
    <property type="entry name" value="RNI-like"/>
    <property type="match status" value="1"/>
</dbReference>
<dbReference type="InterPro" id="IPR052941">
    <property type="entry name" value="StomDev_PlantInt_Reg"/>
</dbReference>
<dbReference type="SMART" id="SM00365">
    <property type="entry name" value="LRR_SD22"/>
    <property type="match status" value="7"/>
</dbReference>
<keyword evidence="5" id="KW-0433">Leucine-rich repeat</keyword>
<comment type="caution">
    <text evidence="12">The sequence shown here is derived from an EMBL/GenBank/DDBJ whole genome shotgun (WGS) entry which is preliminary data.</text>
</comment>
<dbReference type="FunFam" id="3.80.10.10:FF:000041">
    <property type="entry name" value="LRR receptor-like serine/threonine-protein kinase ERECTA"/>
    <property type="match status" value="1"/>
</dbReference>
<dbReference type="InterPro" id="IPR003591">
    <property type="entry name" value="Leu-rich_rpt_typical-subtyp"/>
</dbReference>
<dbReference type="GO" id="GO:0005886">
    <property type="term" value="C:plasma membrane"/>
    <property type="evidence" value="ECO:0007669"/>
    <property type="project" value="UniProtKB-SubCell"/>
</dbReference>
<reference evidence="12 13" key="1">
    <citation type="submission" date="2024-11" db="EMBL/GenBank/DDBJ databases">
        <title>A near-complete genome assembly of Cinchona calisaya.</title>
        <authorList>
            <person name="Lian D.C."/>
            <person name="Zhao X.W."/>
            <person name="Wei L."/>
        </authorList>
    </citation>
    <scope>NUCLEOTIDE SEQUENCE [LARGE SCALE GENOMIC DNA]</scope>
    <source>
        <tissue evidence="12">Nenye</tissue>
    </source>
</reference>
<evidence type="ECO:0000256" key="6">
    <source>
        <dbReference type="ARBA" id="ARBA00022692"/>
    </source>
</evidence>
<gene>
    <name evidence="12" type="ORF">ACH5RR_009523</name>
</gene>
<dbReference type="PANTHER" id="PTHR48004:SF59">
    <property type="entry name" value="LEUCINE-RICH REPEAT-CONTAINING N-TERMINAL PLANT-TYPE DOMAIN-CONTAINING PROTEIN"/>
    <property type="match status" value="1"/>
</dbReference>
<dbReference type="EMBL" id="JBJUIK010000004">
    <property type="protein sequence ID" value="KAL3530201.1"/>
    <property type="molecule type" value="Genomic_DNA"/>
</dbReference>
<evidence type="ECO:0000313" key="12">
    <source>
        <dbReference type="EMBL" id="KAL3530201.1"/>
    </source>
</evidence>
<dbReference type="PROSITE" id="PS51450">
    <property type="entry name" value="LRR"/>
    <property type="match status" value="1"/>
</dbReference>
<dbReference type="Pfam" id="PF13516">
    <property type="entry name" value="LRR_6"/>
    <property type="match status" value="1"/>
</dbReference>
<keyword evidence="6" id="KW-0812">Transmembrane</keyword>
<proteinExistence type="inferred from homology"/>
<evidence type="ECO:0000256" key="11">
    <source>
        <dbReference type="ARBA" id="ARBA00023180"/>
    </source>
</evidence>
<dbReference type="GO" id="GO:0051707">
    <property type="term" value="P:response to other organism"/>
    <property type="evidence" value="ECO:0007669"/>
    <property type="project" value="UniProtKB-ARBA"/>
</dbReference>
<keyword evidence="3" id="KW-1003">Cell membrane</keyword>
<keyword evidence="7" id="KW-0732">Signal</keyword>
<dbReference type="PRINTS" id="PR00019">
    <property type="entry name" value="LEURICHRPT"/>
</dbReference>
<dbReference type="InterPro" id="IPR001611">
    <property type="entry name" value="Leu-rich_rpt"/>
</dbReference>
<dbReference type="Proteomes" id="UP001630127">
    <property type="component" value="Unassembled WGS sequence"/>
</dbReference>
<accession>A0ABD3AGU7</accession>
<dbReference type="GO" id="GO:0006952">
    <property type="term" value="P:defense response"/>
    <property type="evidence" value="ECO:0007669"/>
    <property type="project" value="UniProtKB-ARBA"/>
</dbReference>
<evidence type="ECO:0000256" key="4">
    <source>
        <dbReference type="ARBA" id="ARBA00022553"/>
    </source>
</evidence>
<dbReference type="PANTHER" id="PTHR48004">
    <property type="entry name" value="OS01G0149700 PROTEIN"/>
    <property type="match status" value="1"/>
</dbReference>
<dbReference type="Pfam" id="PF13855">
    <property type="entry name" value="LRR_8"/>
    <property type="match status" value="3"/>
</dbReference>
<evidence type="ECO:0000256" key="1">
    <source>
        <dbReference type="ARBA" id="ARBA00004162"/>
    </source>
</evidence>
<dbReference type="GO" id="GO:0007165">
    <property type="term" value="P:signal transduction"/>
    <property type="evidence" value="ECO:0007669"/>
    <property type="project" value="UniProtKB-ARBA"/>
</dbReference>